<dbReference type="GO" id="GO:0120206">
    <property type="term" value="C:photoreceptor distal connecting cilium"/>
    <property type="evidence" value="ECO:0007669"/>
    <property type="project" value="TreeGrafter"/>
</dbReference>
<accession>A0A151P3G5</accession>
<sequence length="397" mass="45235">MTKWKSKTDLTAIEVKVTGPDLGLLPSLETVGTTTVAGSQLAMVPKYSMMGPFRGHMCIKSSPFSPGSSCNLSSQYIIQDHMATHYKKLLSAKAAVDSSVPKSLHTSIKYRDQQRKDRLVKAVEKYKREIMRIFSTPPFNARSISAHQQKLPLSDKSHLHLAFVEKGCSITEREHLSYIPFQKSYSRIPSPVLAARETIHEIVQQASSQTPALRPTRCKLSSPHRQSHLHVMGSNRKMTFQDSYKKTYSGDLLDKHSDWFTEKKQPFTPQILKTSSQSSLSKYRYYNPPHKKMNHCQGRQPLRSAAAYSQKSSKFYSSLEEAHLRSHPNYSTWQLLKVVVSNMSLGKEPVKHLLDNRGVKPTGHWMFYYECTLEVEDMTLMRIGQKPMELNELQMPG</sequence>
<comment type="caution">
    <text evidence="2">The sequence shown here is derived from an EMBL/GenBank/DDBJ whole genome shotgun (WGS) entry which is preliminary data.</text>
</comment>
<dbReference type="Proteomes" id="UP000050525">
    <property type="component" value="Unassembled WGS sequence"/>
</dbReference>
<protein>
    <submittedName>
        <fullName evidence="2">Spermatogenesis-associated 7-like protein</fullName>
    </submittedName>
</protein>
<dbReference type="PANTHER" id="PTHR14917">
    <property type="entry name" value="SPERMATOGENESIS-ASSOCIATED PROTEIN 7"/>
    <property type="match status" value="1"/>
</dbReference>
<dbReference type="PANTHER" id="PTHR14917:SF3">
    <property type="entry name" value="SPERMATOGENESIS ASSOCIATED 7"/>
    <property type="match status" value="1"/>
</dbReference>
<dbReference type="EMBL" id="AKHW03001146">
    <property type="protein sequence ID" value="KYO43604.1"/>
    <property type="molecule type" value="Genomic_DNA"/>
</dbReference>
<evidence type="ECO:0000313" key="3">
    <source>
        <dbReference type="Proteomes" id="UP000050525"/>
    </source>
</evidence>
<feature type="region of interest" description="Disordered" evidence="1">
    <location>
        <begin position="205"/>
        <end position="226"/>
    </location>
</feature>
<gene>
    <name evidence="2" type="ORF">Y1Q_0013619</name>
</gene>
<proteinExistence type="predicted"/>
<dbReference type="STRING" id="8496.A0A151P3G5"/>
<dbReference type="GO" id="GO:0045494">
    <property type="term" value="P:photoreceptor cell maintenance"/>
    <property type="evidence" value="ECO:0007669"/>
    <property type="project" value="TreeGrafter"/>
</dbReference>
<name>A0A151P3G5_ALLMI</name>
<evidence type="ECO:0000256" key="1">
    <source>
        <dbReference type="SAM" id="MobiDB-lite"/>
    </source>
</evidence>
<dbReference type="GO" id="GO:0036064">
    <property type="term" value="C:ciliary basal body"/>
    <property type="evidence" value="ECO:0007669"/>
    <property type="project" value="TreeGrafter"/>
</dbReference>
<dbReference type="GO" id="GO:0000226">
    <property type="term" value="P:microtubule cytoskeleton organization"/>
    <property type="evidence" value="ECO:0007669"/>
    <property type="project" value="TreeGrafter"/>
</dbReference>
<keyword evidence="3" id="KW-1185">Reference proteome</keyword>
<evidence type="ECO:0000313" key="2">
    <source>
        <dbReference type="EMBL" id="KYO43604.1"/>
    </source>
</evidence>
<dbReference type="Pfam" id="PF15244">
    <property type="entry name" value="HSD3"/>
    <property type="match status" value="1"/>
</dbReference>
<dbReference type="GO" id="GO:0005930">
    <property type="term" value="C:axoneme"/>
    <property type="evidence" value="ECO:0007669"/>
    <property type="project" value="TreeGrafter"/>
</dbReference>
<reference evidence="2 3" key="1">
    <citation type="journal article" date="2012" name="Genome Biol.">
        <title>Sequencing three crocodilian genomes to illuminate the evolution of archosaurs and amniotes.</title>
        <authorList>
            <person name="St John J.A."/>
            <person name="Braun E.L."/>
            <person name="Isberg S.R."/>
            <person name="Miles L.G."/>
            <person name="Chong A.Y."/>
            <person name="Gongora J."/>
            <person name="Dalzell P."/>
            <person name="Moran C."/>
            <person name="Bed'hom B."/>
            <person name="Abzhanov A."/>
            <person name="Burgess S.C."/>
            <person name="Cooksey A.M."/>
            <person name="Castoe T.A."/>
            <person name="Crawford N.G."/>
            <person name="Densmore L.D."/>
            <person name="Drew J.C."/>
            <person name="Edwards S.V."/>
            <person name="Faircloth B.C."/>
            <person name="Fujita M.K."/>
            <person name="Greenwold M.J."/>
            <person name="Hoffmann F.G."/>
            <person name="Howard J.M."/>
            <person name="Iguchi T."/>
            <person name="Janes D.E."/>
            <person name="Khan S.Y."/>
            <person name="Kohno S."/>
            <person name="de Koning A.J."/>
            <person name="Lance S.L."/>
            <person name="McCarthy F.M."/>
            <person name="McCormack J.E."/>
            <person name="Merchant M.E."/>
            <person name="Peterson D.G."/>
            <person name="Pollock D.D."/>
            <person name="Pourmand N."/>
            <person name="Raney B.J."/>
            <person name="Roessler K.A."/>
            <person name="Sanford J.R."/>
            <person name="Sawyer R.H."/>
            <person name="Schmidt C.J."/>
            <person name="Triplett E.W."/>
            <person name="Tuberville T.D."/>
            <person name="Venegas-Anaya M."/>
            <person name="Howard J.T."/>
            <person name="Jarvis E.D."/>
            <person name="Guillette L.J.Jr."/>
            <person name="Glenn T.C."/>
            <person name="Green R.E."/>
            <person name="Ray D.A."/>
        </authorList>
    </citation>
    <scope>NUCLEOTIDE SEQUENCE [LARGE SCALE GENOMIC DNA]</scope>
    <source>
        <strain evidence="2">KSC_2009_1</strain>
    </source>
</reference>
<dbReference type="AlphaFoldDB" id="A0A151P3G5"/>
<dbReference type="InterPro" id="IPR029357">
    <property type="entry name" value="SPATA7"/>
</dbReference>
<dbReference type="GO" id="GO:0120200">
    <property type="term" value="C:rod photoreceptor outer segment"/>
    <property type="evidence" value="ECO:0007669"/>
    <property type="project" value="TreeGrafter"/>
</dbReference>
<organism evidence="2 3">
    <name type="scientific">Alligator mississippiensis</name>
    <name type="common">American alligator</name>
    <dbReference type="NCBI Taxonomy" id="8496"/>
    <lineage>
        <taxon>Eukaryota</taxon>
        <taxon>Metazoa</taxon>
        <taxon>Chordata</taxon>
        <taxon>Craniata</taxon>
        <taxon>Vertebrata</taxon>
        <taxon>Euteleostomi</taxon>
        <taxon>Archelosauria</taxon>
        <taxon>Archosauria</taxon>
        <taxon>Crocodylia</taxon>
        <taxon>Alligatoridae</taxon>
        <taxon>Alligatorinae</taxon>
        <taxon>Alligator</taxon>
    </lineage>
</organism>